<dbReference type="AlphaFoldDB" id="A0A067N0W9"/>
<evidence type="ECO:0008006" key="5">
    <source>
        <dbReference type="Google" id="ProtNLM"/>
    </source>
</evidence>
<keyword evidence="1" id="KW-0175">Coiled coil</keyword>
<dbReference type="Proteomes" id="UP000027195">
    <property type="component" value="Unassembled WGS sequence"/>
</dbReference>
<accession>A0A067N0W9</accession>
<feature type="compositionally biased region" description="Gly residues" evidence="2">
    <location>
        <begin position="477"/>
        <end position="492"/>
    </location>
</feature>
<gene>
    <name evidence="3" type="ORF">BOTBODRAFT_618642</name>
</gene>
<dbReference type="EMBL" id="KL198016">
    <property type="protein sequence ID" value="KDQ21504.1"/>
    <property type="molecule type" value="Genomic_DNA"/>
</dbReference>
<feature type="region of interest" description="Disordered" evidence="2">
    <location>
        <begin position="477"/>
        <end position="532"/>
    </location>
</feature>
<evidence type="ECO:0000256" key="1">
    <source>
        <dbReference type="SAM" id="Coils"/>
    </source>
</evidence>
<dbReference type="OrthoDB" id="419631at2759"/>
<organism evidence="3 4">
    <name type="scientific">Botryobasidium botryosum (strain FD-172 SS1)</name>
    <dbReference type="NCBI Taxonomy" id="930990"/>
    <lineage>
        <taxon>Eukaryota</taxon>
        <taxon>Fungi</taxon>
        <taxon>Dikarya</taxon>
        <taxon>Basidiomycota</taxon>
        <taxon>Agaricomycotina</taxon>
        <taxon>Agaricomycetes</taxon>
        <taxon>Cantharellales</taxon>
        <taxon>Botryobasidiaceae</taxon>
        <taxon>Botryobasidium</taxon>
    </lineage>
</organism>
<protein>
    <recommendedName>
        <fullName evidence="5">Hyaluronan-mediated motility receptor C-terminal domain-containing protein</fullName>
    </recommendedName>
</protein>
<sequence>AEKFKAQLTAKQAELEQLKKTVDSLDARKKDGAREQSRKLAEAERVLEAQKKQRDTLEEKLRDATAKLATQEKDSQAHIRALEETVQGLQRSADEAIAARDEQGQGLEVQLTDVRAMMGRVVEEYARLAASSAPSAECRKLKFERARLQLKVAKLELKLGNREEQITMLTGMTRQAQERSALLESLLSEAESDLALMTRERNAGSAQEPLAQGADLSQLRSILDDAESDARLMLAAELEVRRDTGIEDVLSTQVNILLDSQTELGKLLKLENKRTEIITSYGSDLEHEIDALRSELVTVRTARTDLQKTQLEEVVREERERTKRLNSTISKAKMSEQALQAEVETLSNALTDAARFEEAHSALLKEVGVLVSRNALAEHEAEHLSRFNAEILSHTNANQKIFYVDRIRRELAETKQNLVAVTWERDQAISNGKTLQLELETYKSVAVPLESKPRTAFTRVGRPVPLGSRNLNSVGAGGMAGAGGGGGGGRGGFSKSVGPEHLRSPGGRNLKSSRGAPIPSLPSLPTELNEGDMTLDELSCVYD</sequence>
<feature type="coiled-coil region" evidence="1">
    <location>
        <begin position="138"/>
        <end position="165"/>
    </location>
</feature>
<evidence type="ECO:0000313" key="3">
    <source>
        <dbReference type="EMBL" id="KDQ21504.1"/>
    </source>
</evidence>
<keyword evidence="4" id="KW-1185">Reference proteome</keyword>
<dbReference type="InParanoid" id="A0A067N0W9"/>
<reference evidence="4" key="1">
    <citation type="journal article" date="2014" name="Proc. Natl. Acad. Sci. U.S.A.">
        <title>Extensive sampling of basidiomycete genomes demonstrates inadequacy of the white-rot/brown-rot paradigm for wood decay fungi.</title>
        <authorList>
            <person name="Riley R."/>
            <person name="Salamov A.A."/>
            <person name="Brown D.W."/>
            <person name="Nagy L.G."/>
            <person name="Floudas D."/>
            <person name="Held B.W."/>
            <person name="Levasseur A."/>
            <person name="Lombard V."/>
            <person name="Morin E."/>
            <person name="Otillar R."/>
            <person name="Lindquist E.A."/>
            <person name="Sun H."/>
            <person name="LaButti K.M."/>
            <person name="Schmutz J."/>
            <person name="Jabbour D."/>
            <person name="Luo H."/>
            <person name="Baker S.E."/>
            <person name="Pisabarro A.G."/>
            <person name="Walton J.D."/>
            <person name="Blanchette R.A."/>
            <person name="Henrissat B."/>
            <person name="Martin F."/>
            <person name="Cullen D."/>
            <person name="Hibbett D.S."/>
            <person name="Grigoriev I.V."/>
        </authorList>
    </citation>
    <scope>NUCLEOTIDE SEQUENCE [LARGE SCALE GENOMIC DNA]</scope>
    <source>
        <strain evidence="4">FD-172 SS1</strain>
    </source>
</reference>
<dbReference type="STRING" id="930990.A0A067N0W9"/>
<proteinExistence type="predicted"/>
<evidence type="ECO:0000313" key="4">
    <source>
        <dbReference type="Proteomes" id="UP000027195"/>
    </source>
</evidence>
<evidence type="ECO:0000256" key="2">
    <source>
        <dbReference type="SAM" id="MobiDB-lite"/>
    </source>
</evidence>
<dbReference type="HOGENOM" id="CLU_023802_0_0_1"/>
<feature type="non-terminal residue" evidence="3">
    <location>
        <position position="1"/>
    </location>
</feature>
<feature type="coiled-coil region" evidence="1">
    <location>
        <begin position="1"/>
        <end position="99"/>
    </location>
</feature>
<name>A0A067N0W9_BOTB1</name>